<accession>A0A8J1TYI5</accession>
<dbReference type="CDD" id="cd01450">
    <property type="entry name" value="vWFA_subfamily_ECM"/>
    <property type="match status" value="1"/>
</dbReference>
<dbReference type="PROSITE" id="PS50234">
    <property type="entry name" value="VWFA"/>
    <property type="match status" value="1"/>
</dbReference>
<dbReference type="AlphaFoldDB" id="A0A8J1TYI5"/>
<dbReference type="PANTHER" id="PTHR24020:SF84">
    <property type="entry name" value="VWFA DOMAIN-CONTAINING PROTEIN"/>
    <property type="match status" value="1"/>
</dbReference>
<dbReference type="PANTHER" id="PTHR24020">
    <property type="entry name" value="COLLAGEN ALPHA"/>
    <property type="match status" value="1"/>
</dbReference>
<sequence>MQMSPIVAVCLVFLSLGLVPQTLYGIPFNELKDTFNLAPNASTIELYKALLQKQTARLGRAGVINLPPNFFDVNCLTEDGLCHSDHSRTDLCFIVQISCNIGKNELKNVEKDIKKILSSVGDQGLYRIVRYSKTAKELNKKWTTVETAPGKKEKLKPGKKCDDCQAQLPLALDWCKSQFNELNTDDPTRGVVPDVIVSYTDGLSFSSKFDETYENTVIEKLLECGQRNNTAGRAFKLGDPTYESDEWPLLEFTNTGIGTFEISVKPLKIDPKATDIPAVEGLDENNDPFTCPHCCNADVVVVVDRSNSIKVPDLTNVLEFFSEFIDAQEHILDPTLGLSPEEPGLRFGFLTYNCPVTVHCDLGEQNQAGLIACVDNIPRTTGKFTNTVEALKRAKEQLDTFGRKLPDVREIVVLVTDGRTWNCNAPQVADPAATEAEADKLKAAGAELYVFGLPNHLGKTDGCEREWLPVASEPKACHVIDFTNATYSPSDLSHAGLHLTKEICTQGEDHPCPFKEVCHFTTMK</sequence>
<dbReference type="EMBL" id="CAIIXF020000006">
    <property type="protein sequence ID" value="CAH1786860.1"/>
    <property type="molecule type" value="Genomic_DNA"/>
</dbReference>
<dbReference type="InterPro" id="IPR002035">
    <property type="entry name" value="VWF_A"/>
</dbReference>
<dbReference type="InterPro" id="IPR036465">
    <property type="entry name" value="vWFA_dom_sf"/>
</dbReference>
<reference evidence="1" key="1">
    <citation type="submission" date="2022-03" db="EMBL/GenBank/DDBJ databases">
        <authorList>
            <person name="Martin C."/>
        </authorList>
    </citation>
    <scope>NUCLEOTIDE SEQUENCE</scope>
</reference>
<dbReference type="Pfam" id="PF00092">
    <property type="entry name" value="VWA"/>
    <property type="match status" value="1"/>
</dbReference>
<dbReference type="Proteomes" id="UP000749559">
    <property type="component" value="Unassembled WGS sequence"/>
</dbReference>
<dbReference type="SUPFAM" id="SSF53300">
    <property type="entry name" value="vWA-like"/>
    <property type="match status" value="1"/>
</dbReference>
<proteinExistence type="predicted"/>
<name>A0A8J1TYI5_OWEFU</name>
<evidence type="ECO:0000313" key="2">
    <source>
        <dbReference type="Proteomes" id="UP000749559"/>
    </source>
</evidence>
<dbReference type="SMART" id="SM00327">
    <property type="entry name" value="VWA"/>
    <property type="match status" value="1"/>
</dbReference>
<gene>
    <name evidence="1" type="ORF">OFUS_LOCUS12671</name>
</gene>
<organism evidence="1 2">
    <name type="scientific">Owenia fusiformis</name>
    <name type="common">Polychaete worm</name>
    <dbReference type="NCBI Taxonomy" id="6347"/>
    <lineage>
        <taxon>Eukaryota</taxon>
        <taxon>Metazoa</taxon>
        <taxon>Spiralia</taxon>
        <taxon>Lophotrochozoa</taxon>
        <taxon>Annelida</taxon>
        <taxon>Polychaeta</taxon>
        <taxon>Sedentaria</taxon>
        <taxon>Canalipalpata</taxon>
        <taxon>Sabellida</taxon>
        <taxon>Oweniida</taxon>
        <taxon>Oweniidae</taxon>
        <taxon>Owenia</taxon>
    </lineage>
</organism>
<evidence type="ECO:0000313" key="1">
    <source>
        <dbReference type="EMBL" id="CAH1786860.1"/>
    </source>
</evidence>
<comment type="caution">
    <text evidence="1">The sequence shown here is derived from an EMBL/GenBank/DDBJ whole genome shotgun (WGS) entry which is preliminary data.</text>
</comment>
<protein>
    <submittedName>
        <fullName evidence="1">Uncharacterized protein</fullName>
    </submittedName>
</protein>
<dbReference type="OrthoDB" id="9944853at2759"/>
<keyword evidence="2" id="KW-1185">Reference proteome</keyword>
<dbReference type="InterPro" id="IPR050525">
    <property type="entry name" value="ECM_Assembly_Org"/>
</dbReference>
<dbReference type="Gene3D" id="3.40.50.410">
    <property type="entry name" value="von Willebrand factor, type A domain"/>
    <property type="match status" value="1"/>
</dbReference>